<keyword evidence="2" id="KW-1185">Reference proteome</keyword>
<dbReference type="AlphaFoldDB" id="A0A2S0ULV5"/>
<reference evidence="1 2" key="1">
    <citation type="submission" date="2018-04" db="EMBL/GenBank/DDBJ databases">
        <title>Genome sequencing of Gemmobacter.</title>
        <authorList>
            <person name="Yi H."/>
            <person name="Baek M.-G."/>
        </authorList>
    </citation>
    <scope>NUCLEOTIDE SEQUENCE [LARGE SCALE GENOMIC DNA]</scope>
    <source>
        <strain evidence="1 2">HYN0069</strain>
    </source>
</reference>
<name>A0A2S0ULV5_9RHOB</name>
<protein>
    <submittedName>
        <fullName evidence="1">Uncharacterized protein</fullName>
    </submittedName>
</protein>
<dbReference type="RefSeq" id="WP_108435617.1">
    <property type="nucleotide sequence ID" value="NZ_CP028918.1"/>
</dbReference>
<dbReference type="EMBL" id="CP028918">
    <property type="protein sequence ID" value="AWB48798.1"/>
    <property type="molecule type" value="Genomic_DNA"/>
</dbReference>
<proteinExistence type="predicted"/>
<dbReference type="KEGG" id="geh:HYN69_10025"/>
<dbReference type="Proteomes" id="UP000244496">
    <property type="component" value="Chromosome"/>
</dbReference>
<organism evidence="1 2">
    <name type="scientific">Paragemmobacter aquarius</name>
    <dbReference type="NCBI Taxonomy" id="2169400"/>
    <lineage>
        <taxon>Bacteria</taxon>
        <taxon>Pseudomonadati</taxon>
        <taxon>Pseudomonadota</taxon>
        <taxon>Alphaproteobacteria</taxon>
        <taxon>Rhodobacterales</taxon>
        <taxon>Paracoccaceae</taxon>
        <taxon>Paragemmobacter</taxon>
    </lineage>
</organism>
<gene>
    <name evidence="1" type="ORF">HYN69_10025</name>
</gene>
<dbReference type="OrthoDB" id="7772879at2"/>
<evidence type="ECO:0000313" key="2">
    <source>
        <dbReference type="Proteomes" id="UP000244496"/>
    </source>
</evidence>
<accession>A0A2S0ULV5</accession>
<evidence type="ECO:0000313" key="1">
    <source>
        <dbReference type="EMBL" id="AWB48798.1"/>
    </source>
</evidence>
<sequence length="155" mass="16921">MFSAWKEEKALTALIDEAQAMADKLETTKPHIRDSHAATARFWQAACLAEGQDLHDLAAWPPANVTRFVKATQTRIAALRKSRDYDSSDGLAVWLHTARAVLEPRIAPPARLIWQHLMSAGPNAAAMAEDLAIEATLVLAPDSTPPRGFDTDPQA</sequence>